<organism evidence="1 2">
    <name type="scientific">Dallia pectoralis</name>
    <name type="common">Alaska blackfish</name>
    <dbReference type="NCBI Taxonomy" id="75939"/>
    <lineage>
        <taxon>Eukaryota</taxon>
        <taxon>Metazoa</taxon>
        <taxon>Chordata</taxon>
        <taxon>Craniata</taxon>
        <taxon>Vertebrata</taxon>
        <taxon>Euteleostomi</taxon>
        <taxon>Actinopterygii</taxon>
        <taxon>Neopterygii</taxon>
        <taxon>Teleostei</taxon>
        <taxon>Protacanthopterygii</taxon>
        <taxon>Esociformes</taxon>
        <taxon>Umbridae</taxon>
        <taxon>Dallia</taxon>
    </lineage>
</organism>
<evidence type="ECO:0000313" key="2">
    <source>
        <dbReference type="Proteomes" id="UP001157502"/>
    </source>
</evidence>
<dbReference type="EMBL" id="CM055746">
    <property type="protein sequence ID" value="KAJ7997567.1"/>
    <property type="molecule type" value="Genomic_DNA"/>
</dbReference>
<protein>
    <submittedName>
        <fullName evidence="1">Uncharacterized protein</fullName>
    </submittedName>
</protein>
<reference evidence="1" key="1">
    <citation type="submission" date="2021-05" db="EMBL/GenBank/DDBJ databases">
        <authorList>
            <person name="Pan Q."/>
            <person name="Jouanno E."/>
            <person name="Zahm M."/>
            <person name="Klopp C."/>
            <person name="Cabau C."/>
            <person name="Louis A."/>
            <person name="Berthelot C."/>
            <person name="Parey E."/>
            <person name="Roest Crollius H."/>
            <person name="Montfort J."/>
            <person name="Robinson-Rechavi M."/>
            <person name="Bouchez O."/>
            <person name="Lampietro C."/>
            <person name="Lopez Roques C."/>
            <person name="Donnadieu C."/>
            <person name="Postlethwait J."/>
            <person name="Bobe J."/>
            <person name="Dillon D."/>
            <person name="Chandos A."/>
            <person name="von Hippel F."/>
            <person name="Guiguen Y."/>
        </authorList>
    </citation>
    <scope>NUCLEOTIDE SEQUENCE</scope>
    <source>
        <strain evidence="1">YG-Jan2019</strain>
    </source>
</reference>
<keyword evidence="2" id="KW-1185">Reference proteome</keyword>
<evidence type="ECO:0000313" key="1">
    <source>
        <dbReference type="EMBL" id="KAJ7997567.1"/>
    </source>
</evidence>
<proteinExistence type="predicted"/>
<comment type="caution">
    <text evidence="1">The sequence shown here is derived from an EMBL/GenBank/DDBJ whole genome shotgun (WGS) entry which is preliminary data.</text>
</comment>
<gene>
    <name evidence="1" type="ORF">DPEC_G00230340</name>
</gene>
<sequence length="462" mass="54533">MNKTWTEAQSYCREIYTDLATVSDYQDYNRLNTLLYNTQGYSGDAWMGLKYNRWMWSLVGNETEGITNWWSAGNPWYQYYLYGIGLKTCVMTSGGMWSGTDCDSQYYFVCYDGRQNATQTLVLVTEYMTWYQAQSYCRENYTDLAIVRNQTENQAIQNLTQYFYTNLVNVGNQTVNQTEIYYNQVWIEQCSYSLNTSHQYHLVNMNKNWTEAQSYCRETYTDLASITDPDEYYSVICQINSTRGSSGQAWIGLKYNWRWSLKNNETEGISSGWPGGYPWVQNVYMPGNGQFCVMMTTYYGQWQENDCDISFYFVCYDGRQNATQAFVLVQEYKTWNQAQSYCRENYTDLAIVRNQTENQALWNLTQSFRTNLVYVGNQTVNQTQIYYIPVWIVLHRNLQQYFTFCLLYSDKQYHNSAPNSTCYNPAPNKTCYNPAPNNTHLYKQWIYFMMKSSDKAFQRSSH</sequence>
<name>A0ACC2G1W7_DALPE</name>
<dbReference type="Proteomes" id="UP001157502">
    <property type="component" value="Chromosome 19"/>
</dbReference>
<accession>A0ACC2G1W7</accession>